<protein>
    <submittedName>
        <fullName evidence="1">AlNc14C70G4818 protein</fullName>
    </submittedName>
</protein>
<dbReference type="AlphaFoldDB" id="F0WDU9"/>
<name>F0WDU9_9STRA</name>
<sequence>MKYPTSAGKFVKTFPDVFEYSKDKIIQPDAFDYAEKRPTSFDDAEYTNTIFWDSMIRSPFEDTASIMEFPIQVGRSTTDESTTVGSKRPDFLIWTRNALVLKGEEEGSLTDMETAKYELLEKR</sequence>
<reference evidence="1" key="1">
    <citation type="journal article" date="2011" name="PLoS Biol.">
        <title>Gene gain and loss during evolution of obligate parasitism in the white rust pathogen of Arabidopsis thaliana.</title>
        <authorList>
            <person name="Kemen E."/>
            <person name="Gardiner A."/>
            <person name="Schultz-Larsen T."/>
            <person name="Kemen A.C."/>
            <person name="Balmuth A.L."/>
            <person name="Robert-Seilaniantz A."/>
            <person name="Bailey K."/>
            <person name="Holub E."/>
            <person name="Studholme D.J."/>
            <person name="Maclean D."/>
            <person name="Jones J.D."/>
        </authorList>
    </citation>
    <scope>NUCLEOTIDE SEQUENCE</scope>
</reference>
<accession>F0WDU9</accession>
<dbReference type="HOGENOM" id="CLU_2019484_0_0_1"/>
<proteinExistence type="predicted"/>
<dbReference type="EMBL" id="FR824115">
    <property type="protein sequence ID" value="CCA19377.1"/>
    <property type="molecule type" value="Genomic_DNA"/>
</dbReference>
<organism evidence="1">
    <name type="scientific">Albugo laibachii Nc14</name>
    <dbReference type="NCBI Taxonomy" id="890382"/>
    <lineage>
        <taxon>Eukaryota</taxon>
        <taxon>Sar</taxon>
        <taxon>Stramenopiles</taxon>
        <taxon>Oomycota</taxon>
        <taxon>Peronosporomycetes</taxon>
        <taxon>Albuginales</taxon>
        <taxon>Albuginaceae</taxon>
        <taxon>Albugo</taxon>
    </lineage>
</organism>
<evidence type="ECO:0000313" key="1">
    <source>
        <dbReference type="EMBL" id="CCA19377.1"/>
    </source>
</evidence>
<reference evidence="1" key="2">
    <citation type="submission" date="2011-02" db="EMBL/GenBank/DDBJ databases">
        <authorList>
            <person name="MacLean D."/>
        </authorList>
    </citation>
    <scope>NUCLEOTIDE SEQUENCE</scope>
</reference>
<gene>
    <name evidence="1" type="primary">AlNc14C70G4818</name>
    <name evidence="1" type="ORF">ALNC14_055200</name>
</gene>